<keyword evidence="2" id="KW-0732">Signal</keyword>
<dbReference type="Gene3D" id="3.40.50.2300">
    <property type="match status" value="2"/>
</dbReference>
<dbReference type="InterPro" id="IPR007443">
    <property type="entry name" value="LpoA"/>
</dbReference>
<dbReference type="PANTHER" id="PTHR38038">
    <property type="entry name" value="PENICILLIN-BINDING PROTEIN ACTIVATOR LPOA"/>
    <property type="match status" value="1"/>
</dbReference>
<dbReference type="GO" id="GO:0030234">
    <property type="term" value="F:enzyme regulator activity"/>
    <property type="evidence" value="ECO:0007669"/>
    <property type="project" value="TreeGrafter"/>
</dbReference>
<dbReference type="EMBL" id="BJOC01000017">
    <property type="protein sequence ID" value="GED22186.1"/>
    <property type="molecule type" value="Genomic_DNA"/>
</dbReference>
<feature type="signal peptide" evidence="2">
    <location>
        <begin position="1"/>
        <end position="24"/>
    </location>
</feature>
<reference evidence="3 4" key="1">
    <citation type="submission" date="2019-06" db="EMBL/GenBank/DDBJ databases">
        <title>Whole genome shotgun sequence of Halomonas halmophila NBRC 15537.</title>
        <authorList>
            <person name="Hosoyama A."/>
            <person name="Uohara A."/>
            <person name="Ohji S."/>
            <person name="Ichikawa N."/>
        </authorList>
    </citation>
    <scope>NUCLEOTIDE SEQUENCE [LARGE SCALE GENOMIC DNA]</scope>
    <source>
        <strain evidence="3 4">NBRC 15537</strain>
    </source>
</reference>
<organism evidence="3 4">
    <name type="scientific">Halomonas halmophila</name>
    <dbReference type="NCBI Taxonomy" id="252"/>
    <lineage>
        <taxon>Bacteria</taxon>
        <taxon>Pseudomonadati</taxon>
        <taxon>Pseudomonadota</taxon>
        <taxon>Gammaproteobacteria</taxon>
        <taxon>Oceanospirillales</taxon>
        <taxon>Halomonadaceae</taxon>
        <taxon>Halomonas</taxon>
    </lineage>
</organism>
<dbReference type="InterPro" id="IPR028082">
    <property type="entry name" value="Peripla_BP_I"/>
</dbReference>
<protein>
    <submittedName>
        <fullName evidence="3">Penicillin-binding protein activator</fullName>
    </submittedName>
</protein>
<keyword evidence="1" id="KW-0472">Membrane</keyword>
<feature type="chain" id="PRO_5021436009" evidence="2">
    <location>
        <begin position="25"/>
        <end position="585"/>
    </location>
</feature>
<dbReference type="SUPFAM" id="SSF53822">
    <property type="entry name" value="Periplasmic binding protein-like I"/>
    <property type="match status" value="1"/>
</dbReference>
<proteinExistence type="predicted"/>
<dbReference type="CDD" id="cd06339">
    <property type="entry name" value="PBP1_YraM_LppC_lipoprotein-like"/>
    <property type="match status" value="1"/>
</dbReference>
<gene>
    <name evidence="3" type="ORF">HHA01_11630</name>
</gene>
<dbReference type="PROSITE" id="PS51257">
    <property type="entry name" value="PROKAR_LIPOPROTEIN"/>
    <property type="match status" value="1"/>
</dbReference>
<dbReference type="PANTHER" id="PTHR38038:SF1">
    <property type="entry name" value="PENICILLIN-BINDING PROTEIN ACTIVATOR LPOA"/>
    <property type="match status" value="1"/>
</dbReference>
<evidence type="ECO:0000313" key="4">
    <source>
        <dbReference type="Proteomes" id="UP000319812"/>
    </source>
</evidence>
<dbReference type="RefSeq" id="WP_141318697.1">
    <property type="nucleotide sequence ID" value="NZ_BJOC01000017.1"/>
</dbReference>
<dbReference type="Proteomes" id="UP000319812">
    <property type="component" value="Unassembled WGS sequence"/>
</dbReference>
<dbReference type="OrthoDB" id="6708821at2"/>
<keyword evidence="4" id="KW-1185">Reference proteome</keyword>
<name>A0A4Y4EYH2_9GAMM</name>
<comment type="caution">
    <text evidence="3">The sequence shown here is derived from an EMBL/GenBank/DDBJ whole genome shotgun (WGS) entry which is preliminary data.</text>
</comment>
<evidence type="ECO:0000256" key="2">
    <source>
        <dbReference type="SAM" id="SignalP"/>
    </source>
</evidence>
<dbReference type="Gene3D" id="1.25.40.650">
    <property type="match status" value="1"/>
</dbReference>
<sequence length="585" mass="64665">MKISSRGPLAAVLLALLMVGCASQQSVTQRQPAHDPAQLLQRADQQAPAAAAASRLEAAHILARQGRGPQALDIVKNLDSDQLSIEQRRRWALLLSELGESLGDPRAVVQAGQLLKNDTPPREQANLLLGRLGRALAELDRPLPAAAAFLRLQAANDDTSLNDPIWNQLSNLPGPSLDRLRNSQESDTRAWLALTDLTRDTSADIERLFQRIEDWRSRYPNHPAARQLPTKLQALRDLRGSEIRHIAIFLPESGPLERVADAIEQGMNVHHLEVVNRSASGTQLSFIDSSDGNLEALYAEAESMGAQAVIGPLDKDLVTRLEQRDQVPMPTLALNYGTSEHNQAEGLFQYGLSAENEARQVARRGRIDGMQSASLLIPDNDWGRRVGAAFRDTWQTNNGDIVRTVRYNPEQSATESTRRAVRSPQPDMLFLLALPDYARQVPPTLEYYNAADLPVYATSHLYTGHPQPRLDRDLNGVRFVDIPWQIPEAAVGGENALPYVNSYRQLREESEPSMFRLMAMGVDAYELARRLPQFQAIPGSELFGATGTLSTTEDGRIQRQLPWARFSEGIPQPMISPGSLSDALP</sequence>
<dbReference type="GO" id="GO:0009252">
    <property type="term" value="P:peptidoglycan biosynthetic process"/>
    <property type="evidence" value="ECO:0007669"/>
    <property type="project" value="TreeGrafter"/>
</dbReference>
<dbReference type="Pfam" id="PF04348">
    <property type="entry name" value="LppC"/>
    <property type="match status" value="1"/>
</dbReference>
<accession>A0A4Y4EYH2</accession>
<dbReference type="GO" id="GO:0031241">
    <property type="term" value="C:periplasmic side of cell outer membrane"/>
    <property type="evidence" value="ECO:0007669"/>
    <property type="project" value="TreeGrafter"/>
</dbReference>
<evidence type="ECO:0000313" key="3">
    <source>
        <dbReference type="EMBL" id="GED22186.1"/>
    </source>
</evidence>
<evidence type="ECO:0000256" key="1">
    <source>
        <dbReference type="ARBA" id="ARBA00023136"/>
    </source>
</evidence>
<dbReference type="AlphaFoldDB" id="A0A4Y4EYH2"/>